<dbReference type="EMBL" id="FQYP01000003">
    <property type="protein sequence ID" value="SHI80422.1"/>
    <property type="molecule type" value="Genomic_DNA"/>
</dbReference>
<evidence type="ECO:0000313" key="1">
    <source>
        <dbReference type="EMBL" id="SHI80422.1"/>
    </source>
</evidence>
<proteinExistence type="predicted"/>
<evidence type="ECO:0008006" key="3">
    <source>
        <dbReference type="Google" id="ProtNLM"/>
    </source>
</evidence>
<gene>
    <name evidence="1" type="ORF">SAMN04488508_103212</name>
</gene>
<name>A0A1M6E4J8_9FLAO</name>
<evidence type="ECO:0000313" key="2">
    <source>
        <dbReference type="Proteomes" id="UP000184432"/>
    </source>
</evidence>
<dbReference type="RefSeq" id="WP_073315567.1">
    <property type="nucleotide sequence ID" value="NZ_FQYP01000003.1"/>
</dbReference>
<dbReference type="PROSITE" id="PS51257">
    <property type="entry name" value="PROKAR_LIPOPROTEIN"/>
    <property type="match status" value="1"/>
</dbReference>
<dbReference type="Proteomes" id="UP000184432">
    <property type="component" value="Unassembled WGS sequence"/>
</dbReference>
<reference evidence="2" key="1">
    <citation type="submission" date="2016-11" db="EMBL/GenBank/DDBJ databases">
        <authorList>
            <person name="Varghese N."/>
            <person name="Submissions S."/>
        </authorList>
    </citation>
    <scope>NUCLEOTIDE SEQUENCE [LARGE SCALE GENOMIC DNA]</scope>
    <source>
        <strain evidence="2">DSM 22623</strain>
    </source>
</reference>
<dbReference type="OrthoDB" id="9890042at2"/>
<protein>
    <recommendedName>
        <fullName evidence="3">Lipoprotein</fullName>
    </recommendedName>
</protein>
<dbReference type="AlphaFoldDB" id="A0A1M6E4J8"/>
<accession>A0A1M6E4J8</accession>
<organism evidence="1 2">
    <name type="scientific">Aquimarina spongiae</name>
    <dbReference type="NCBI Taxonomy" id="570521"/>
    <lineage>
        <taxon>Bacteria</taxon>
        <taxon>Pseudomonadati</taxon>
        <taxon>Bacteroidota</taxon>
        <taxon>Flavobacteriia</taxon>
        <taxon>Flavobacteriales</taxon>
        <taxon>Flavobacteriaceae</taxon>
        <taxon>Aquimarina</taxon>
    </lineage>
</organism>
<keyword evidence="2" id="KW-1185">Reference proteome</keyword>
<sequence length="150" mass="17140">MKNVFFYSILILLTFISCGKNEKGTTSTSSSAEEETGVVIKDTLFYLYETTAQSSDQQEVNLNVIYRFIVKGAAEETIEEKTIEDLNTTEIKPAVTEYLRKLIKKYPKADLRTLKDQIELSKINKNLSNKHPVEIISLKPTVKFKELIIK</sequence>